<dbReference type="EMBL" id="SDMP01000003">
    <property type="protein sequence ID" value="RYR67377.1"/>
    <property type="molecule type" value="Genomic_DNA"/>
</dbReference>
<dbReference type="GO" id="GO:0032259">
    <property type="term" value="P:methylation"/>
    <property type="evidence" value="ECO:0007669"/>
    <property type="project" value="UniProtKB-KW"/>
</dbReference>
<dbReference type="GO" id="GO:0003838">
    <property type="term" value="F:sterol 24-C-methyltransferase activity"/>
    <property type="evidence" value="ECO:0007669"/>
    <property type="project" value="TreeGrafter"/>
</dbReference>
<feature type="region of interest" description="Disordered" evidence="3">
    <location>
        <begin position="1"/>
        <end position="55"/>
    </location>
</feature>
<evidence type="ECO:0000256" key="2">
    <source>
        <dbReference type="ARBA" id="ARBA00022679"/>
    </source>
</evidence>
<keyword evidence="1" id="KW-0489">Methyltransferase</keyword>
<comment type="caution">
    <text evidence="4">The sequence shown here is derived from an EMBL/GenBank/DDBJ whole genome shotgun (WGS) entry which is preliminary data.</text>
</comment>
<protein>
    <recommendedName>
        <fullName evidence="6">Methyltransferase</fullName>
    </recommendedName>
</protein>
<evidence type="ECO:0000313" key="4">
    <source>
        <dbReference type="EMBL" id="RYR67377.1"/>
    </source>
</evidence>
<organism evidence="4 5">
    <name type="scientific">Arachis hypogaea</name>
    <name type="common">Peanut</name>
    <dbReference type="NCBI Taxonomy" id="3818"/>
    <lineage>
        <taxon>Eukaryota</taxon>
        <taxon>Viridiplantae</taxon>
        <taxon>Streptophyta</taxon>
        <taxon>Embryophyta</taxon>
        <taxon>Tracheophyta</taxon>
        <taxon>Spermatophyta</taxon>
        <taxon>Magnoliopsida</taxon>
        <taxon>eudicotyledons</taxon>
        <taxon>Gunneridae</taxon>
        <taxon>Pentapetalae</taxon>
        <taxon>rosids</taxon>
        <taxon>fabids</taxon>
        <taxon>Fabales</taxon>
        <taxon>Fabaceae</taxon>
        <taxon>Papilionoideae</taxon>
        <taxon>50 kb inversion clade</taxon>
        <taxon>dalbergioids sensu lato</taxon>
        <taxon>Dalbergieae</taxon>
        <taxon>Pterocarpus clade</taxon>
        <taxon>Arachis</taxon>
    </lineage>
</organism>
<dbReference type="GO" id="GO:0016126">
    <property type="term" value="P:sterol biosynthetic process"/>
    <property type="evidence" value="ECO:0007669"/>
    <property type="project" value="TreeGrafter"/>
</dbReference>
<dbReference type="PANTHER" id="PTHR44068">
    <property type="entry name" value="ZGC:194242"/>
    <property type="match status" value="1"/>
</dbReference>
<evidence type="ECO:0008006" key="6">
    <source>
        <dbReference type="Google" id="ProtNLM"/>
    </source>
</evidence>
<dbReference type="STRING" id="3818.A0A445DW59"/>
<feature type="compositionally biased region" description="Polar residues" evidence="3">
    <location>
        <begin position="36"/>
        <end position="48"/>
    </location>
</feature>
<accession>A0A445DW59</accession>
<proteinExistence type="predicted"/>
<dbReference type="PANTHER" id="PTHR44068:SF1">
    <property type="entry name" value="HYPOTHETICAL LOC100005854"/>
    <property type="match status" value="1"/>
</dbReference>
<dbReference type="GO" id="GO:0005783">
    <property type="term" value="C:endoplasmic reticulum"/>
    <property type="evidence" value="ECO:0007669"/>
    <property type="project" value="TreeGrafter"/>
</dbReference>
<keyword evidence="5" id="KW-1185">Reference proteome</keyword>
<evidence type="ECO:0000313" key="5">
    <source>
        <dbReference type="Proteomes" id="UP000289738"/>
    </source>
</evidence>
<evidence type="ECO:0000256" key="1">
    <source>
        <dbReference type="ARBA" id="ARBA00022603"/>
    </source>
</evidence>
<sequence length="151" mass="17619">MAISPFQFPETILHPQQFTTEPPKPPTAPDSRNHPSKQFTTKPPTATHSSDDVEGRNHHPILLLAEPASSFAVVERPRHRVLTRRRNANYTDMVNKYYDLATSFYEFGWGESFYFAHRWNDESLRESIKRREHFLSFCSFLLCLYCLTKIG</sequence>
<dbReference type="Proteomes" id="UP000289738">
    <property type="component" value="Chromosome A03"/>
</dbReference>
<keyword evidence="2" id="KW-0808">Transferase</keyword>
<dbReference type="InterPro" id="IPR050447">
    <property type="entry name" value="Erg6_SMT_methyltransf"/>
</dbReference>
<dbReference type="AlphaFoldDB" id="A0A445DW59"/>
<reference evidence="4 5" key="1">
    <citation type="submission" date="2019-01" db="EMBL/GenBank/DDBJ databases">
        <title>Sequencing of cultivated peanut Arachis hypogaea provides insights into genome evolution and oil improvement.</title>
        <authorList>
            <person name="Chen X."/>
        </authorList>
    </citation>
    <scope>NUCLEOTIDE SEQUENCE [LARGE SCALE GENOMIC DNA]</scope>
    <source>
        <strain evidence="5">cv. Fuhuasheng</strain>
        <tissue evidence="4">Leaves</tissue>
    </source>
</reference>
<gene>
    <name evidence="4" type="ORF">Ahy_A03g013710</name>
</gene>
<name>A0A445DW59_ARAHY</name>
<evidence type="ECO:0000256" key="3">
    <source>
        <dbReference type="SAM" id="MobiDB-lite"/>
    </source>
</evidence>